<reference evidence="2" key="1">
    <citation type="submission" date="2023-06" db="EMBL/GenBank/DDBJ databases">
        <title>Reference genome for the Northern bat (Eptesicus nilssonii), a most northern bat species.</title>
        <authorList>
            <person name="Laine V.N."/>
            <person name="Pulliainen A.T."/>
            <person name="Lilley T.M."/>
        </authorList>
    </citation>
    <scope>NUCLEOTIDE SEQUENCE</scope>
    <source>
        <strain evidence="2">BLF_Eptnil</strain>
        <tissue evidence="2">Kidney</tissue>
    </source>
</reference>
<protein>
    <submittedName>
        <fullName evidence="2">Uncharacterized protein</fullName>
    </submittedName>
</protein>
<name>A0AA40LUM2_CNENI</name>
<comment type="caution">
    <text evidence="2">The sequence shown here is derived from an EMBL/GenBank/DDBJ whole genome shotgun (WGS) entry which is preliminary data.</text>
</comment>
<sequence length="268" mass="30902">MAWSPRPHQPRRSVRFVRGAPPSRTARLNGGRCGRTHSAGRRCQCWNSGGRLRGCRHQFSTSTSFPLATCRSERLRPAPSATPSPTPALGRRSNRQVARGNGARWPIALAGGAAIRRWPEENWYWRKTGQRKRRDMKQNRIMPRNYNTPVFSRLDEIASIEFNTGFPLYCQQFYCMFIKRALFSLRNWKLMLLQISVIVVVTAYLLTTQNLLSEVPIREIDLSQYGRTVVPYSVSGESDLAMNFIKNLKIFLMFKNQEFHEAQDEYAN</sequence>
<accession>A0AA40LUM2</accession>
<evidence type="ECO:0000313" key="3">
    <source>
        <dbReference type="Proteomes" id="UP001177744"/>
    </source>
</evidence>
<gene>
    <name evidence="2" type="ORF">QTO34_013137</name>
</gene>
<dbReference type="AlphaFoldDB" id="A0AA40LUM2"/>
<feature type="region of interest" description="Disordered" evidence="1">
    <location>
        <begin position="73"/>
        <end position="98"/>
    </location>
</feature>
<dbReference type="EMBL" id="JAULJE010000003">
    <property type="protein sequence ID" value="KAK1344443.1"/>
    <property type="molecule type" value="Genomic_DNA"/>
</dbReference>
<dbReference type="Proteomes" id="UP001177744">
    <property type="component" value="Unassembled WGS sequence"/>
</dbReference>
<organism evidence="2 3">
    <name type="scientific">Cnephaeus nilssonii</name>
    <name type="common">Northern bat</name>
    <name type="synonym">Eptesicus nilssonii</name>
    <dbReference type="NCBI Taxonomy" id="3371016"/>
    <lineage>
        <taxon>Eukaryota</taxon>
        <taxon>Metazoa</taxon>
        <taxon>Chordata</taxon>
        <taxon>Craniata</taxon>
        <taxon>Vertebrata</taxon>
        <taxon>Euteleostomi</taxon>
        <taxon>Mammalia</taxon>
        <taxon>Eutheria</taxon>
        <taxon>Laurasiatheria</taxon>
        <taxon>Chiroptera</taxon>
        <taxon>Yangochiroptera</taxon>
        <taxon>Vespertilionidae</taxon>
        <taxon>Cnephaeus</taxon>
    </lineage>
</organism>
<keyword evidence="3" id="KW-1185">Reference proteome</keyword>
<proteinExistence type="predicted"/>
<evidence type="ECO:0000313" key="2">
    <source>
        <dbReference type="EMBL" id="KAK1344443.1"/>
    </source>
</evidence>
<evidence type="ECO:0000256" key="1">
    <source>
        <dbReference type="SAM" id="MobiDB-lite"/>
    </source>
</evidence>